<reference evidence="1 2" key="1">
    <citation type="journal article" date="2016" name="Nat. Commun.">
        <title>Thousands of microbial genomes shed light on interconnected biogeochemical processes in an aquifer system.</title>
        <authorList>
            <person name="Anantharaman K."/>
            <person name="Brown C.T."/>
            <person name="Hug L.A."/>
            <person name="Sharon I."/>
            <person name="Castelle C.J."/>
            <person name="Probst A.J."/>
            <person name="Thomas B.C."/>
            <person name="Singh A."/>
            <person name="Wilkins M.J."/>
            <person name="Karaoz U."/>
            <person name="Brodie E.L."/>
            <person name="Williams K.H."/>
            <person name="Hubbard S.S."/>
            <person name="Banfield J.F."/>
        </authorList>
    </citation>
    <scope>NUCLEOTIDE SEQUENCE [LARGE SCALE GENOMIC DNA]</scope>
</reference>
<dbReference type="SUPFAM" id="SSF53474">
    <property type="entry name" value="alpha/beta-Hydrolases"/>
    <property type="match status" value="1"/>
</dbReference>
<gene>
    <name evidence="1" type="ORF">A3I24_03540</name>
</gene>
<evidence type="ECO:0000313" key="2">
    <source>
        <dbReference type="Proteomes" id="UP000177690"/>
    </source>
</evidence>
<dbReference type="EMBL" id="MHJL01000035">
    <property type="protein sequence ID" value="OGY66792.1"/>
    <property type="molecule type" value="Genomic_DNA"/>
</dbReference>
<dbReference type="Gene3D" id="3.40.50.1820">
    <property type="entry name" value="alpha/beta hydrolase"/>
    <property type="match status" value="1"/>
</dbReference>
<dbReference type="InterPro" id="IPR029058">
    <property type="entry name" value="AB_hydrolase_fold"/>
</dbReference>
<protein>
    <submittedName>
        <fullName evidence="1">Uncharacterized protein</fullName>
    </submittedName>
</protein>
<evidence type="ECO:0000313" key="1">
    <source>
        <dbReference type="EMBL" id="OGY66792.1"/>
    </source>
</evidence>
<name>A0A1G1ZQH6_9BACT</name>
<organism evidence="1 2">
    <name type="scientific">Candidatus Harrisonbacteria bacterium RIFCSPLOWO2_02_FULL_41_13b</name>
    <dbReference type="NCBI Taxonomy" id="1798409"/>
    <lineage>
        <taxon>Bacteria</taxon>
        <taxon>Candidatus Harrisoniibacteriota</taxon>
    </lineage>
</organism>
<sequence length="93" mass="10549">MNKKVYIIHGWDGSPNEPMLQWLKVSLEERGCEVVVPEMPEPAVPKIGSWVGRPDAEVALSKVPELEIVSGPKRDFAKRRGTLTERQCRHWDG</sequence>
<comment type="caution">
    <text evidence="1">The sequence shown here is derived from an EMBL/GenBank/DDBJ whole genome shotgun (WGS) entry which is preliminary data.</text>
</comment>
<dbReference type="AlphaFoldDB" id="A0A1G1ZQH6"/>
<proteinExistence type="predicted"/>
<dbReference type="Proteomes" id="UP000177690">
    <property type="component" value="Unassembled WGS sequence"/>
</dbReference>
<accession>A0A1G1ZQH6</accession>